<name>X1SYG0_9ZZZZ</name>
<protein>
    <submittedName>
        <fullName evidence="1">Uncharacterized protein</fullName>
    </submittedName>
</protein>
<reference evidence="1" key="1">
    <citation type="journal article" date="2014" name="Front. Microbiol.">
        <title>High frequency of phylogenetically diverse reductive dehalogenase-homologous genes in deep subseafloor sedimentary metagenomes.</title>
        <authorList>
            <person name="Kawai M."/>
            <person name="Futagami T."/>
            <person name="Toyoda A."/>
            <person name="Takaki Y."/>
            <person name="Nishi S."/>
            <person name="Hori S."/>
            <person name="Arai W."/>
            <person name="Tsubouchi T."/>
            <person name="Morono Y."/>
            <person name="Uchiyama I."/>
            <person name="Ito T."/>
            <person name="Fujiyama A."/>
            <person name="Inagaki F."/>
            <person name="Takami H."/>
        </authorList>
    </citation>
    <scope>NUCLEOTIDE SEQUENCE</scope>
    <source>
        <strain evidence="1">Expedition CK06-06</strain>
    </source>
</reference>
<organism evidence="1">
    <name type="scientific">marine sediment metagenome</name>
    <dbReference type="NCBI Taxonomy" id="412755"/>
    <lineage>
        <taxon>unclassified sequences</taxon>
        <taxon>metagenomes</taxon>
        <taxon>ecological metagenomes</taxon>
    </lineage>
</organism>
<gene>
    <name evidence="1" type="ORF">S12H4_21565</name>
</gene>
<comment type="caution">
    <text evidence="1">The sequence shown here is derived from an EMBL/GenBank/DDBJ whole genome shotgun (WGS) entry which is preliminary data.</text>
</comment>
<accession>X1SYG0</accession>
<dbReference type="EMBL" id="BARW01011106">
    <property type="protein sequence ID" value="GAI84176.1"/>
    <property type="molecule type" value="Genomic_DNA"/>
</dbReference>
<proteinExistence type="predicted"/>
<evidence type="ECO:0000313" key="1">
    <source>
        <dbReference type="EMBL" id="GAI84176.1"/>
    </source>
</evidence>
<dbReference type="AlphaFoldDB" id="X1SYG0"/>
<sequence>MRSETARELRLYPNVYLTKFEPDRIDFFVKNYTQFRRGNEKEQLNPAKVIIDFLEQKLQN</sequence>